<dbReference type="Proteomes" id="UP001359559">
    <property type="component" value="Unassembled WGS sequence"/>
</dbReference>
<dbReference type="SUPFAM" id="SSF101936">
    <property type="entry name" value="DNA-binding pseudobarrel domain"/>
    <property type="match status" value="1"/>
</dbReference>
<name>A0AAN9Q1M0_CLITE</name>
<evidence type="ECO:0000256" key="5">
    <source>
        <dbReference type="ARBA" id="ARBA00023242"/>
    </source>
</evidence>
<organism evidence="6 7">
    <name type="scientific">Clitoria ternatea</name>
    <name type="common">Butterfly pea</name>
    <dbReference type="NCBI Taxonomy" id="43366"/>
    <lineage>
        <taxon>Eukaryota</taxon>
        <taxon>Viridiplantae</taxon>
        <taxon>Streptophyta</taxon>
        <taxon>Embryophyta</taxon>
        <taxon>Tracheophyta</taxon>
        <taxon>Spermatophyta</taxon>
        <taxon>Magnoliopsida</taxon>
        <taxon>eudicotyledons</taxon>
        <taxon>Gunneridae</taxon>
        <taxon>Pentapetalae</taxon>
        <taxon>rosids</taxon>
        <taxon>fabids</taxon>
        <taxon>Fabales</taxon>
        <taxon>Fabaceae</taxon>
        <taxon>Papilionoideae</taxon>
        <taxon>50 kb inversion clade</taxon>
        <taxon>NPAAA clade</taxon>
        <taxon>indigoferoid/millettioid clade</taxon>
        <taxon>Phaseoleae</taxon>
        <taxon>Clitoria</taxon>
    </lineage>
</organism>
<evidence type="ECO:0000313" key="6">
    <source>
        <dbReference type="EMBL" id="KAK7318587.1"/>
    </source>
</evidence>
<dbReference type="Gene3D" id="2.40.330.10">
    <property type="entry name" value="DNA-binding pseudobarrel domain"/>
    <property type="match status" value="1"/>
</dbReference>
<evidence type="ECO:0000256" key="1">
    <source>
        <dbReference type="ARBA" id="ARBA00004123"/>
    </source>
</evidence>
<keyword evidence="4" id="KW-0804">Transcription</keyword>
<evidence type="ECO:0000256" key="4">
    <source>
        <dbReference type="ARBA" id="ARBA00023163"/>
    </source>
</evidence>
<reference evidence="6 7" key="1">
    <citation type="submission" date="2024-01" db="EMBL/GenBank/DDBJ databases">
        <title>The genomes of 5 underutilized Papilionoideae crops provide insights into root nodulation and disease resistance.</title>
        <authorList>
            <person name="Yuan L."/>
        </authorList>
    </citation>
    <scope>NUCLEOTIDE SEQUENCE [LARGE SCALE GENOMIC DNA]</scope>
    <source>
        <strain evidence="6">LY-2023</strain>
        <tissue evidence="6">Leaf</tissue>
    </source>
</reference>
<comment type="subcellular location">
    <subcellularLocation>
        <location evidence="1">Nucleus</location>
    </subcellularLocation>
</comment>
<dbReference type="InterPro" id="IPR015300">
    <property type="entry name" value="DNA-bd_pseudobarrel_sf"/>
</dbReference>
<protein>
    <submittedName>
        <fullName evidence="6">Uncharacterized protein</fullName>
    </submittedName>
</protein>
<accession>A0AAN9Q1M0</accession>
<dbReference type="EMBL" id="JAYKXN010000001">
    <property type="protein sequence ID" value="KAK7318587.1"/>
    <property type="molecule type" value="Genomic_DNA"/>
</dbReference>
<evidence type="ECO:0000256" key="2">
    <source>
        <dbReference type="ARBA" id="ARBA00023015"/>
    </source>
</evidence>
<dbReference type="AlphaFoldDB" id="A0AAN9Q1M0"/>
<keyword evidence="7" id="KW-1185">Reference proteome</keyword>
<dbReference type="GO" id="GO:0003677">
    <property type="term" value="F:DNA binding"/>
    <property type="evidence" value="ECO:0007669"/>
    <property type="project" value="UniProtKB-KW"/>
</dbReference>
<proteinExistence type="predicted"/>
<sequence>MPWATNPDALYSSVFLNDPNKVFAYADKCLLKRFGAELPSEWLFMDLNNRVVKLTFHSTENGGFLKEGLKEMRDCYGLQSDSWVVIDYMGEGKFKIRIYDEDKKEIAYSVQRTHLADFLVTLSSYQAKASQLVNFFK</sequence>
<keyword evidence="3" id="KW-0238">DNA-binding</keyword>
<evidence type="ECO:0000256" key="3">
    <source>
        <dbReference type="ARBA" id="ARBA00023125"/>
    </source>
</evidence>
<keyword evidence="5" id="KW-0539">Nucleus</keyword>
<comment type="caution">
    <text evidence="6">The sequence shown here is derived from an EMBL/GenBank/DDBJ whole genome shotgun (WGS) entry which is preliminary data.</text>
</comment>
<dbReference type="GO" id="GO:0005634">
    <property type="term" value="C:nucleus"/>
    <property type="evidence" value="ECO:0007669"/>
    <property type="project" value="UniProtKB-SubCell"/>
</dbReference>
<gene>
    <name evidence="6" type="ORF">RJT34_03290</name>
</gene>
<evidence type="ECO:0000313" key="7">
    <source>
        <dbReference type="Proteomes" id="UP001359559"/>
    </source>
</evidence>
<keyword evidence="2" id="KW-0805">Transcription regulation</keyword>